<name>A0A9Q8SRE6_9PEZI</name>
<sequence length="57" mass="6350">MVVRKETRTVEFCHGSTSLCMPSPGGNKISSRLIVHASESHNKGKQQHRNLLQTAYV</sequence>
<proteinExistence type="predicted"/>
<gene>
    <name evidence="1" type="ORF">CLUP02_07171</name>
</gene>
<accession>A0A9Q8SRE6</accession>
<reference evidence="1" key="1">
    <citation type="journal article" date="2021" name="Mol. Plant Microbe Interact.">
        <title>Complete Genome Sequence of the Plant-Pathogenic Fungus Colletotrichum lupini.</title>
        <authorList>
            <person name="Baroncelli R."/>
            <person name="Pensec F."/>
            <person name="Da Lio D."/>
            <person name="Boufleur T."/>
            <person name="Vicente I."/>
            <person name="Sarrocco S."/>
            <person name="Picot A."/>
            <person name="Baraldi E."/>
            <person name="Sukno S."/>
            <person name="Thon M."/>
            <person name="Le Floch G."/>
        </authorList>
    </citation>
    <scope>NUCLEOTIDE SEQUENCE</scope>
    <source>
        <strain evidence="1">IMI 504893</strain>
    </source>
</reference>
<dbReference type="GeneID" id="73341177"/>
<dbReference type="KEGG" id="clup:CLUP02_07171"/>
<evidence type="ECO:0000313" key="2">
    <source>
        <dbReference type="Proteomes" id="UP000830671"/>
    </source>
</evidence>
<dbReference type="Proteomes" id="UP000830671">
    <property type="component" value="Chromosome 4"/>
</dbReference>
<protein>
    <submittedName>
        <fullName evidence="1">Uncharacterized protein</fullName>
    </submittedName>
</protein>
<dbReference type="EMBL" id="CP019476">
    <property type="protein sequence ID" value="UQC81685.1"/>
    <property type="molecule type" value="Genomic_DNA"/>
</dbReference>
<dbReference type="RefSeq" id="XP_049143310.1">
    <property type="nucleotide sequence ID" value="XM_049286167.1"/>
</dbReference>
<organism evidence="1 2">
    <name type="scientific">Colletotrichum lupini</name>
    <dbReference type="NCBI Taxonomy" id="145971"/>
    <lineage>
        <taxon>Eukaryota</taxon>
        <taxon>Fungi</taxon>
        <taxon>Dikarya</taxon>
        <taxon>Ascomycota</taxon>
        <taxon>Pezizomycotina</taxon>
        <taxon>Sordariomycetes</taxon>
        <taxon>Hypocreomycetidae</taxon>
        <taxon>Glomerellales</taxon>
        <taxon>Glomerellaceae</taxon>
        <taxon>Colletotrichum</taxon>
        <taxon>Colletotrichum acutatum species complex</taxon>
    </lineage>
</organism>
<evidence type="ECO:0000313" key="1">
    <source>
        <dbReference type="EMBL" id="UQC81685.1"/>
    </source>
</evidence>
<dbReference type="AlphaFoldDB" id="A0A9Q8SRE6"/>
<keyword evidence="2" id="KW-1185">Reference proteome</keyword>